<accession>A0A3Q3MRV3</accession>
<organism evidence="1 2">
    <name type="scientific">Mastacembelus armatus</name>
    <name type="common">zig-zag eel</name>
    <dbReference type="NCBI Taxonomy" id="205130"/>
    <lineage>
        <taxon>Eukaryota</taxon>
        <taxon>Metazoa</taxon>
        <taxon>Chordata</taxon>
        <taxon>Craniata</taxon>
        <taxon>Vertebrata</taxon>
        <taxon>Euteleostomi</taxon>
        <taxon>Actinopterygii</taxon>
        <taxon>Neopterygii</taxon>
        <taxon>Teleostei</taxon>
        <taxon>Neoteleostei</taxon>
        <taxon>Acanthomorphata</taxon>
        <taxon>Anabantaria</taxon>
        <taxon>Synbranchiformes</taxon>
        <taxon>Mastacembelidae</taxon>
        <taxon>Mastacembelus</taxon>
    </lineage>
</organism>
<evidence type="ECO:0000313" key="1">
    <source>
        <dbReference type="Ensembl" id="ENSMAMP00000023464.1"/>
    </source>
</evidence>
<dbReference type="Proteomes" id="UP000261640">
    <property type="component" value="Unplaced"/>
</dbReference>
<sequence>MVLIRLPTLPRCLNLLALQTLCLNHRVDLKPGRAHSYTASHYLALQTPYEVGGQDRGVRLWSGYTKKIELKKHLCKLNSLLFSIILQAAVYS</sequence>
<protein>
    <submittedName>
        <fullName evidence="1">Uncharacterized protein</fullName>
    </submittedName>
</protein>
<dbReference type="InParanoid" id="A0A3Q3MRV3"/>
<dbReference type="AlphaFoldDB" id="A0A3Q3MRV3"/>
<proteinExistence type="predicted"/>
<name>A0A3Q3MRV3_9TELE</name>
<reference evidence="1" key="1">
    <citation type="submission" date="2025-08" db="UniProtKB">
        <authorList>
            <consortium name="Ensembl"/>
        </authorList>
    </citation>
    <scope>IDENTIFICATION</scope>
</reference>
<keyword evidence="2" id="KW-1185">Reference proteome</keyword>
<reference evidence="1" key="2">
    <citation type="submission" date="2025-09" db="UniProtKB">
        <authorList>
            <consortium name="Ensembl"/>
        </authorList>
    </citation>
    <scope>IDENTIFICATION</scope>
</reference>
<evidence type="ECO:0000313" key="2">
    <source>
        <dbReference type="Proteomes" id="UP000261640"/>
    </source>
</evidence>
<dbReference type="Ensembl" id="ENSMAMT00000024065.2">
    <property type="protein sequence ID" value="ENSMAMP00000023464.1"/>
    <property type="gene ID" value="ENSMAMG00000015779.2"/>
</dbReference>